<gene>
    <name evidence="2" type="ORF">KI387_017415</name>
</gene>
<feature type="non-terminal residue" evidence="2">
    <location>
        <position position="102"/>
    </location>
</feature>
<sequence length="102" mass="11720">GIRAMKHIHHHLLLLQNCLEKGAFLAVVLAWGGLCSYVVLYLPQYPGMWEHFFSFVSDKITEKNLVFWHALLQLSSLQLPCLLVQLKAKLPISIFIFMVQTI</sequence>
<accession>A0AA38LGB6</accession>
<keyword evidence="1" id="KW-0812">Transmembrane</keyword>
<evidence type="ECO:0000313" key="2">
    <source>
        <dbReference type="EMBL" id="KAH9322776.1"/>
    </source>
</evidence>
<reference evidence="2 3" key="1">
    <citation type="journal article" date="2021" name="Nat. Plants">
        <title>The Taxus genome provides insights into paclitaxel biosynthesis.</title>
        <authorList>
            <person name="Xiong X."/>
            <person name="Gou J."/>
            <person name="Liao Q."/>
            <person name="Li Y."/>
            <person name="Zhou Q."/>
            <person name="Bi G."/>
            <person name="Li C."/>
            <person name="Du R."/>
            <person name="Wang X."/>
            <person name="Sun T."/>
            <person name="Guo L."/>
            <person name="Liang H."/>
            <person name="Lu P."/>
            <person name="Wu Y."/>
            <person name="Zhang Z."/>
            <person name="Ro D.K."/>
            <person name="Shang Y."/>
            <person name="Huang S."/>
            <person name="Yan J."/>
        </authorList>
    </citation>
    <scope>NUCLEOTIDE SEQUENCE [LARGE SCALE GENOMIC DNA]</scope>
    <source>
        <strain evidence="2">Ta-2019</strain>
    </source>
</reference>
<name>A0AA38LGB6_TAXCH</name>
<dbReference type="EMBL" id="JAHRHJ020000003">
    <property type="protein sequence ID" value="KAH9322776.1"/>
    <property type="molecule type" value="Genomic_DNA"/>
</dbReference>
<protein>
    <submittedName>
        <fullName evidence="2">Uncharacterized protein</fullName>
    </submittedName>
</protein>
<organism evidence="2 3">
    <name type="scientific">Taxus chinensis</name>
    <name type="common">Chinese yew</name>
    <name type="synonym">Taxus wallichiana var. chinensis</name>
    <dbReference type="NCBI Taxonomy" id="29808"/>
    <lineage>
        <taxon>Eukaryota</taxon>
        <taxon>Viridiplantae</taxon>
        <taxon>Streptophyta</taxon>
        <taxon>Embryophyta</taxon>
        <taxon>Tracheophyta</taxon>
        <taxon>Spermatophyta</taxon>
        <taxon>Pinopsida</taxon>
        <taxon>Pinidae</taxon>
        <taxon>Conifers II</taxon>
        <taxon>Cupressales</taxon>
        <taxon>Taxaceae</taxon>
        <taxon>Taxus</taxon>
    </lineage>
</organism>
<keyword evidence="1" id="KW-1133">Transmembrane helix</keyword>
<keyword evidence="1" id="KW-0472">Membrane</keyword>
<evidence type="ECO:0000256" key="1">
    <source>
        <dbReference type="SAM" id="Phobius"/>
    </source>
</evidence>
<proteinExistence type="predicted"/>
<evidence type="ECO:0000313" key="3">
    <source>
        <dbReference type="Proteomes" id="UP000824469"/>
    </source>
</evidence>
<dbReference type="AlphaFoldDB" id="A0AA38LGB6"/>
<dbReference type="Proteomes" id="UP000824469">
    <property type="component" value="Unassembled WGS sequence"/>
</dbReference>
<keyword evidence="3" id="KW-1185">Reference proteome</keyword>
<comment type="caution">
    <text evidence="2">The sequence shown here is derived from an EMBL/GenBank/DDBJ whole genome shotgun (WGS) entry which is preliminary data.</text>
</comment>
<feature type="transmembrane region" description="Helical" evidence="1">
    <location>
        <begin position="65"/>
        <end position="84"/>
    </location>
</feature>
<feature type="transmembrane region" description="Helical" evidence="1">
    <location>
        <begin position="21"/>
        <end position="45"/>
    </location>
</feature>